<dbReference type="GO" id="GO:0035556">
    <property type="term" value="P:intracellular signal transduction"/>
    <property type="evidence" value="ECO:0007669"/>
    <property type="project" value="InterPro"/>
</dbReference>
<dbReference type="FunFam" id="2.30.29.30:FF:000088">
    <property type="entry name" value="Phosphoinositide phospholipase C"/>
    <property type="match status" value="1"/>
</dbReference>
<dbReference type="SUPFAM" id="SSF47473">
    <property type="entry name" value="EF-hand"/>
    <property type="match status" value="1"/>
</dbReference>
<keyword evidence="6" id="KW-0963">Cytoplasm</keyword>
<dbReference type="SMART" id="SM00233">
    <property type="entry name" value="PH"/>
    <property type="match status" value="1"/>
</dbReference>
<proteinExistence type="predicted"/>
<evidence type="ECO:0000256" key="9">
    <source>
        <dbReference type="ARBA" id="ARBA00022801"/>
    </source>
</evidence>
<dbReference type="InterPro" id="IPR018247">
    <property type="entry name" value="EF_Hand_1_Ca_BS"/>
</dbReference>
<keyword evidence="8" id="KW-0677">Repeat</keyword>
<dbReference type="RefSeq" id="XP_014922157.1">
    <property type="nucleotide sequence ID" value="XM_015066671.3"/>
</dbReference>
<feature type="domain" description="C2" evidence="24">
    <location>
        <begin position="615"/>
        <end position="742"/>
    </location>
</feature>
<dbReference type="Pfam" id="PF00388">
    <property type="entry name" value="PI-PLC-X"/>
    <property type="match status" value="1"/>
</dbReference>
<evidence type="ECO:0000256" key="3">
    <source>
        <dbReference type="ARBA" id="ARBA00004170"/>
    </source>
</evidence>
<dbReference type="SMART" id="SM00149">
    <property type="entry name" value="PLCYc"/>
    <property type="match status" value="1"/>
</dbReference>
<dbReference type="GO" id="GO:0005886">
    <property type="term" value="C:plasma membrane"/>
    <property type="evidence" value="ECO:0007669"/>
    <property type="project" value="TreeGrafter"/>
</dbReference>
<dbReference type="EC" id="3.1.4.11" evidence="21"/>
<dbReference type="FunFam" id="2.60.40.150:FF:000058">
    <property type="entry name" value="Phosphoinositide phospholipase C"/>
    <property type="match status" value="1"/>
</dbReference>
<evidence type="ECO:0000256" key="7">
    <source>
        <dbReference type="ARBA" id="ARBA00022723"/>
    </source>
</evidence>
<dbReference type="SMART" id="SM00239">
    <property type="entry name" value="C2"/>
    <property type="match status" value="1"/>
</dbReference>
<dbReference type="GO" id="GO:0005783">
    <property type="term" value="C:endoplasmic reticulum"/>
    <property type="evidence" value="ECO:0007669"/>
    <property type="project" value="UniProtKB-SubCell"/>
</dbReference>
<dbReference type="GO" id="GO:0016042">
    <property type="term" value="P:lipid catabolic process"/>
    <property type="evidence" value="ECO:0007669"/>
    <property type="project" value="UniProtKB-KW"/>
</dbReference>
<dbReference type="InterPro" id="IPR000008">
    <property type="entry name" value="C2_dom"/>
</dbReference>
<dbReference type="Pfam" id="PF00168">
    <property type="entry name" value="C2"/>
    <property type="match status" value="1"/>
</dbReference>
<dbReference type="Pfam" id="PF13202">
    <property type="entry name" value="EF-hand_5"/>
    <property type="match status" value="1"/>
</dbReference>
<dbReference type="Gene3D" id="1.10.238.10">
    <property type="entry name" value="EF-hand"/>
    <property type="match status" value="2"/>
</dbReference>
<keyword evidence="11" id="KW-0106">Calcium</keyword>
<feature type="domain" description="EF-hand" evidence="26">
    <location>
        <begin position="170"/>
        <end position="205"/>
    </location>
</feature>
<keyword evidence="14" id="KW-0472">Membrane</keyword>
<keyword evidence="16" id="KW-0539">Nucleus</keyword>
<evidence type="ECO:0000313" key="28">
    <source>
        <dbReference type="RefSeq" id="XP_014922157.1"/>
    </source>
</evidence>
<evidence type="ECO:0000256" key="18">
    <source>
        <dbReference type="ARBA" id="ARBA00023726"/>
    </source>
</evidence>
<organism evidence="27 28">
    <name type="scientific">Acinonyx jubatus</name>
    <name type="common">Cheetah</name>
    <dbReference type="NCBI Taxonomy" id="32536"/>
    <lineage>
        <taxon>Eukaryota</taxon>
        <taxon>Metazoa</taxon>
        <taxon>Chordata</taxon>
        <taxon>Craniata</taxon>
        <taxon>Vertebrata</taxon>
        <taxon>Euteleostomi</taxon>
        <taxon>Mammalia</taxon>
        <taxon>Eutheria</taxon>
        <taxon>Laurasiatheria</taxon>
        <taxon>Carnivora</taxon>
        <taxon>Feliformia</taxon>
        <taxon>Felidae</taxon>
        <taxon>Felinae</taxon>
        <taxon>Acinonyx</taxon>
    </lineage>
</organism>
<evidence type="ECO:0000259" key="25">
    <source>
        <dbReference type="PROSITE" id="PS50008"/>
    </source>
</evidence>
<evidence type="ECO:0000256" key="11">
    <source>
        <dbReference type="ARBA" id="ARBA00022837"/>
    </source>
</evidence>
<keyword evidence="12 21" id="KW-0442">Lipid degradation</keyword>
<dbReference type="Gene3D" id="2.30.29.30">
    <property type="entry name" value="Pleckstrin-homology domain (PH domain)/Phosphotyrosine-binding domain (PTB)"/>
    <property type="match status" value="1"/>
</dbReference>
<dbReference type="PANTHER" id="PTHR10336:SF31">
    <property type="entry name" value="1-PHOSPHATIDYLINOSITOL 4,5-BISPHOSPHATE PHOSPHODIESTERASE DELTA-4"/>
    <property type="match status" value="1"/>
</dbReference>
<evidence type="ECO:0000256" key="8">
    <source>
        <dbReference type="ARBA" id="ARBA00022737"/>
    </source>
</evidence>
<dbReference type="PROSITE" id="PS50008">
    <property type="entry name" value="PIPLC_Y_DOMAIN"/>
    <property type="match status" value="1"/>
</dbReference>
<evidence type="ECO:0000259" key="23">
    <source>
        <dbReference type="PROSITE" id="PS50003"/>
    </source>
</evidence>
<dbReference type="Gene3D" id="2.60.40.150">
    <property type="entry name" value="C2 domain"/>
    <property type="match status" value="1"/>
</dbReference>
<dbReference type="CDD" id="cd00275">
    <property type="entry name" value="C2_PLC_like"/>
    <property type="match status" value="1"/>
</dbReference>
<dbReference type="PROSITE" id="PS50007">
    <property type="entry name" value="PIPLC_X_DOMAIN"/>
    <property type="match status" value="1"/>
</dbReference>
<dbReference type="SMART" id="SM00148">
    <property type="entry name" value="PLCXc"/>
    <property type="match status" value="1"/>
</dbReference>
<dbReference type="PROSITE" id="PS00018">
    <property type="entry name" value="EF_HAND_1"/>
    <property type="match status" value="2"/>
</dbReference>
<dbReference type="InterPro" id="IPR001711">
    <property type="entry name" value="PLipase_C_Pinositol-sp_Y"/>
</dbReference>
<comment type="catalytic activity">
    <reaction evidence="17">
        <text>a 1,2-diacyl-sn-glycero-3-phospho-(1D-myo-inositol-4,5-bisphosphate) + H2O = 1D-myo-inositol 1,4,5-trisphosphate + a 1,2-diacyl-sn-glycerol + H(+)</text>
        <dbReference type="Rhea" id="RHEA:33179"/>
        <dbReference type="ChEBI" id="CHEBI:15377"/>
        <dbReference type="ChEBI" id="CHEBI:15378"/>
        <dbReference type="ChEBI" id="CHEBI:17815"/>
        <dbReference type="ChEBI" id="CHEBI:58456"/>
        <dbReference type="ChEBI" id="CHEBI:203600"/>
        <dbReference type="EC" id="3.1.4.11"/>
    </reaction>
    <physiologicalReaction direction="left-to-right" evidence="17">
        <dbReference type="Rhea" id="RHEA:33180"/>
    </physiologicalReaction>
</comment>
<evidence type="ECO:0000256" key="5">
    <source>
        <dbReference type="ARBA" id="ARBA00004496"/>
    </source>
</evidence>
<evidence type="ECO:0000256" key="2">
    <source>
        <dbReference type="ARBA" id="ARBA00004123"/>
    </source>
</evidence>
<dbReference type="InterPro" id="IPR001192">
    <property type="entry name" value="PI-PLC_fam"/>
</dbReference>
<dbReference type="PANTHER" id="PTHR10336">
    <property type="entry name" value="PHOSPHOINOSITIDE-SPECIFIC PHOSPHOLIPASE C FAMILY PROTEIN"/>
    <property type="match status" value="1"/>
</dbReference>
<keyword evidence="9 21" id="KW-0378">Hydrolase</keyword>
<feature type="compositionally biased region" description="Basic residues" evidence="22">
    <location>
        <begin position="483"/>
        <end position="492"/>
    </location>
</feature>
<comment type="subunit">
    <text evidence="20">Interacts with GRIP1. Interacts (via GBA motif) with guanine nucleotide-binding protein G(i) alpha subunit GNAI3 (inactive GDP-bound form); low-affinity interaction.</text>
</comment>
<evidence type="ECO:0000259" key="26">
    <source>
        <dbReference type="PROSITE" id="PS50222"/>
    </source>
</evidence>
<evidence type="ECO:0000256" key="13">
    <source>
        <dbReference type="ARBA" id="ARBA00023098"/>
    </source>
</evidence>
<evidence type="ECO:0000313" key="27">
    <source>
        <dbReference type="Proteomes" id="UP001652583"/>
    </source>
</evidence>
<evidence type="ECO:0000256" key="21">
    <source>
        <dbReference type="RuleBase" id="RU361133"/>
    </source>
</evidence>
<dbReference type="GO" id="GO:0004435">
    <property type="term" value="F:phosphatidylinositol-4,5-bisphosphate phospholipase C activity"/>
    <property type="evidence" value="ECO:0007669"/>
    <property type="project" value="UniProtKB-EC"/>
</dbReference>
<dbReference type="FunFam" id="1.10.238.10:FF:000005">
    <property type="entry name" value="Phosphoinositide phospholipase C"/>
    <property type="match status" value="1"/>
</dbReference>
<dbReference type="Pfam" id="PF00387">
    <property type="entry name" value="PI-PLC-Y"/>
    <property type="match status" value="1"/>
</dbReference>
<gene>
    <name evidence="28" type="primary">PLCD4</name>
</gene>
<comment type="cofactor">
    <cofactor evidence="1">
        <name>Ca(2+)</name>
        <dbReference type="ChEBI" id="CHEBI:29108"/>
    </cofactor>
</comment>
<dbReference type="PROSITE" id="PS50004">
    <property type="entry name" value="C2"/>
    <property type="match status" value="1"/>
</dbReference>
<dbReference type="InterPro" id="IPR002048">
    <property type="entry name" value="EF_hand_dom"/>
</dbReference>
<feature type="domain" description="PH" evidence="23">
    <location>
        <begin position="16"/>
        <end position="124"/>
    </location>
</feature>
<dbReference type="Pfam" id="PF09279">
    <property type="entry name" value="EF-hand_like"/>
    <property type="match status" value="1"/>
</dbReference>
<dbReference type="CDD" id="cd13363">
    <property type="entry name" value="PH_PLC_delta"/>
    <property type="match status" value="1"/>
</dbReference>
<evidence type="ECO:0000256" key="6">
    <source>
        <dbReference type="ARBA" id="ARBA00022490"/>
    </source>
</evidence>
<dbReference type="FunFam" id="1.10.238.10:FF:000145">
    <property type="entry name" value="Phosphoinositide phospholipase C"/>
    <property type="match status" value="1"/>
</dbReference>
<evidence type="ECO:0000256" key="20">
    <source>
        <dbReference type="ARBA" id="ARBA00066081"/>
    </source>
</evidence>
<dbReference type="PRINTS" id="PR00390">
    <property type="entry name" value="PHPHLIPASEC"/>
</dbReference>
<keyword evidence="15" id="KW-0807">Transducer</keyword>
<evidence type="ECO:0000256" key="17">
    <source>
        <dbReference type="ARBA" id="ARBA00023674"/>
    </source>
</evidence>
<dbReference type="Gene3D" id="3.20.20.190">
    <property type="entry name" value="Phosphatidylinositol (PI) phosphodiesterase"/>
    <property type="match status" value="1"/>
</dbReference>
<evidence type="ECO:0000256" key="4">
    <source>
        <dbReference type="ARBA" id="ARBA00004240"/>
    </source>
</evidence>
<dbReference type="PROSITE" id="PS50003">
    <property type="entry name" value="PH_DOMAIN"/>
    <property type="match status" value="1"/>
</dbReference>
<comment type="catalytic activity">
    <reaction evidence="18">
        <text>a 1,2-diacyl-sn-glycero-3-phospho-(1D-myo-inositol) + H2O = 1D-myo-inositol 1-phosphate + a 1,2-diacyl-sn-glycerol + H(+)</text>
        <dbReference type="Rhea" id="RHEA:43484"/>
        <dbReference type="ChEBI" id="CHEBI:15377"/>
        <dbReference type="ChEBI" id="CHEBI:15378"/>
        <dbReference type="ChEBI" id="CHEBI:17815"/>
        <dbReference type="ChEBI" id="CHEBI:57880"/>
        <dbReference type="ChEBI" id="CHEBI:58433"/>
    </reaction>
    <physiologicalReaction direction="left-to-right" evidence="18">
        <dbReference type="Rhea" id="RHEA:43485"/>
    </physiologicalReaction>
</comment>
<dbReference type="AlphaFoldDB" id="A0A6I9ZM02"/>
<dbReference type="GO" id="GO:0005634">
    <property type="term" value="C:nucleus"/>
    <property type="evidence" value="ECO:0007669"/>
    <property type="project" value="UniProtKB-SubCell"/>
</dbReference>
<dbReference type="InterPro" id="IPR011993">
    <property type="entry name" value="PH-like_dom_sf"/>
</dbReference>
<keyword evidence="13 21" id="KW-0443">Lipid metabolism</keyword>
<dbReference type="Pfam" id="PF00169">
    <property type="entry name" value="PH"/>
    <property type="match status" value="1"/>
</dbReference>
<evidence type="ECO:0000256" key="14">
    <source>
        <dbReference type="ARBA" id="ARBA00023136"/>
    </source>
</evidence>
<keyword evidence="27" id="KW-1185">Reference proteome</keyword>
<dbReference type="Proteomes" id="UP001652583">
    <property type="component" value="Chromosome C1"/>
</dbReference>
<feature type="region of interest" description="Disordered" evidence="22">
    <location>
        <begin position="441"/>
        <end position="492"/>
    </location>
</feature>
<dbReference type="InterPro" id="IPR011992">
    <property type="entry name" value="EF-hand-dom_pair"/>
</dbReference>
<name>A0A6I9ZM02_ACIJB</name>
<sequence length="768" mass="88104">MVSLMQGRLPINQDVLLMQKGMLVRKVRSKSWKKLRYFRLQDDGMTVWHARQAGGKAKPSFSISDVETVREGHESELLRSLAEEFPLEQGFTIVFHGRRSNLDLVANSVEEAQIWMQGLQHLVDFVTSMDQKERLDQWLSDWFQRGDKNQDGRMSFPEVQRLLHLMNVEMDQEYALQLFQAADTSQSGTLEGEEFVEFYKALTKRPEVQEVFENFSADGQKLTLLEFVDFLREEQKEGERASDLALELINRYEPSDSGKVRHVLSLDGFLSYLCSKDGDVFNPACLPIYQDMTQPLNHYYINSSHNTYLVGDQLCGQSSVEGYIRALKRGCRCVEVDIWDGPSGEPIVYHGHTLTSRIPFKDVVATVAQYAFQTSDYPVILSLENHCTWEQQQVMALHLTEILGEQLLSTTLDGLLPTQLPSPEELRRKILVKGKKIQTLEEDLEEEEEEEVLESQLEGEQEAKPELEAQFESEPQELSPRSKDKKKDKKSKPIMCPSLSALVVYLKAVSFHSFTHSREHYRFYETSSFSETKAKSLIKEAGNAFVQHNAWQLSRVYPSGLRTDSSNYNPQELWNAGCQMVAMNVQTAGLEMDICDGLFRQNGGCGYVLKPDFLRDIQSSFHPERPISPFKAQTLLIQVISGQQLPKEDMTKERSIVDPLVRVEIFGVRPDTTRQETSYVENNGFNPYWGQTLCFRVLVPELALLRFVVNDYNWKTRHDFIGQYTLPWTCMQQGYRHIHLLSKDGTSLHPATIFVHICIREGLEGDES</sequence>
<dbReference type="InterPro" id="IPR015359">
    <property type="entry name" value="PLC_EF-hand-like"/>
</dbReference>
<reference evidence="27" key="1">
    <citation type="submission" date="2025-05" db="UniProtKB">
        <authorList>
            <consortium name="RefSeq"/>
        </authorList>
    </citation>
    <scope>NUCLEOTIDE SEQUENCE [LARGE SCALE GENOMIC DNA]</scope>
</reference>
<dbReference type="InterPro" id="IPR001849">
    <property type="entry name" value="PH_domain"/>
</dbReference>
<dbReference type="SUPFAM" id="SSF49562">
    <property type="entry name" value="C2 domain (Calcium/lipid-binding domain, CaLB)"/>
    <property type="match status" value="1"/>
</dbReference>
<feature type="compositionally biased region" description="Acidic residues" evidence="22">
    <location>
        <begin position="441"/>
        <end position="460"/>
    </location>
</feature>
<evidence type="ECO:0000256" key="16">
    <source>
        <dbReference type="ARBA" id="ARBA00023242"/>
    </source>
</evidence>
<keyword evidence="7" id="KW-0479">Metal-binding</keyword>
<dbReference type="GO" id="GO:0005509">
    <property type="term" value="F:calcium ion binding"/>
    <property type="evidence" value="ECO:0007669"/>
    <property type="project" value="InterPro"/>
</dbReference>
<dbReference type="InterPro" id="IPR017946">
    <property type="entry name" value="PLC-like_Pdiesterase_TIM-brl"/>
</dbReference>
<feature type="domain" description="EF-hand" evidence="26">
    <location>
        <begin position="134"/>
        <end position="169"/>
    </location>
</feature>
<evidence type="ECO:0000256" key="19">
    <source>
        <dbReference type="ARBA" id="ARBA00025532"/>
    </source>
</evidence>
<protein>
    <recommendedName>
        <fullName evidence="21">Phosphoinositide phospholipase C</fullName>
        <ecNumber evidence="21">3.1.4.11</ecNumber>
    </recommendedName>
</protein>
<dbReference type="PROSITE" id="PS50222">
    <property type="entry name" value="EF_HAND_2"/>
    <property type="match status" value="2"/>
</dbReference>
<dbReference type="InterPro" id="IPR035892">
    <property type="entry name" value="C2_domain_sf"/>
</dbReference>
<evidence type="ECO:0000256" key="1">
    <source>
        <dbReference type="ARBA" id="ARBA00001913"/>
    </source>
</evidence>
<comment type="subcellular location">
    <subcellularLocation>
        <location evidence="5">Cytoplasm</location>
    </subcellularLocation>
    <subcellularLocation>
        <location evidence="4">Endoplasmic reticulum</location>
    </subcellularLocation>
    <subcellularLocation>
        <location evidence="3">Membrane</location>
        <topology evidence="3">Peripheral membrane protein</topology>
    </subcellularLocation>
    <subcellularLocation>
        <location evidence="2">Nucleus</location>
    </subcellularLocation>
</comment>
<evidence type="ECO:0000256" key="10">
    <source>
        <dbReference type="ARBA" id="ARBA00022824"/>
    </source>
</evidence>
<dbReference type="SUPFAM" id="SSF51695">
    <property type="entry name" value="PLC-like phosphodiesterases"/>
    <property type="match status" value="1"/>
</dbReference>
<keyword evidence="10" id="KW-0256">Endoplasmic reticulum</keyword>
<dbReference type="SMART" id="SM00054">
    <property type="entry name" value="EFh"/>
    <property type="match status" value="3"/>
</dbReference>
<feature type="domain" description="PI-PLC Y-box" evidence="25">
    <location>
        <begin position="499"/>
        <end position="615"/>
    </location>
</feature>
<evidence type="ECO:0000256" key="15">
    <source>
        <dbReference type="ARBA" id="ARBA00023224"/>
    </source>
</evidence>
<evidence type="ECO:0000256" key="12">
    <source>
        <dbReference type="ARBA" id="ARBA00022963"/>
    </source>
</evidence>
<dbReference type="InterPro" id="IPR000909">
    <property type="entry name" value="PLipase_C_PInositol-sp_X_dom"/>
</dbReference>
<evidence type="ECO:0000259" key="24">
    <source>
        <dbReference type="PROSITE" id="PS50004"/>
    </source>
</evidence>
<comment type="function">
    <text evidence="19">Hydrolyzes the phosphatidylinositol 4,5-bisphosphate (PIP2) to generate 2 second messenger molecules diacylglycerol (DAG) and inositol 1,4,5-trisphosphate (IP3). DAG mediates the activation of protein kinase C (PKC), while IP3 releases Ca(2+) from intracellular stores. Required for acrosome reaction in sperm during fertilization, probably by acting as an important enzyme for intracellular Ca(2+) mobilization in the zona pellucida-induced acrosome reaction. May play a role in cell growth. Modulates the liver regeneration in cooperation with nuclear PKC. Overexpression up-regulates the Erk signaling pathway and proliferation.</text>
</comment>
<dbReference type="SUPFAM" id="SSF50729">
    <property type="entry name" value="PH domain-like"/>
    <property type="match status" value="1"/>
</dbReference>
<evidence type="ECO:0000256" key="22">
    <source>
        <dbReference type="SAM" id="MobiDB-lite"/>
    </source>
</evidence>
<dbReference type="GeneID" id="106970106"/>
<accession>A0A6I9ZM02</accession>
<dbReference type="CTD" id="84812"/>
<reference evidence="28" key="2">
    <citation type="submission" date="2025-08" db="UniProtKB">
        <authorList>
            <consortium name="RefSeq"/>
        </authorList>
    </citation>
    <scope>IDENTIFICATION</scope>
    <source>
        <tissue evidence="28">Blood</tissue>
    </source>
</reference>